<evidence type="ECO:0000256" key="5">
    <source>
        <dbReference type="SAM" id="Phobius"/>
    </source>
</evidence>
<feature type="transmembrane region" description="Helical" evidence="5">
    <location>
        <begin position="183"/>
        <end position="201"/>
    </location>
</feature>
<sequence>MLASLLPYLRNIPPVSRICLGTYLCLSALVSISRLVGSPTTPTTNAPSPDRPFATDSFESYIILYPGLFLTRPWTLFLTSWVDTNLILILERLIVMTFVGTYLEKRWGWLEFVKFIFIVNIASTATAFLVYVMIYAGSQSIAYLYATRIHGLICLMSGFTVALKESIPEHKVSIYHRALSFRVKYLTLAYLAIVFILALLLRSYPPLTLAVAGVYASWLYLRFYKDHNGTQGDYSDAFAFATFFPDPVQPPVALVSDWVFRFFVAIKLVKPLPAYNPYALESAISPQPSEPILGMESMNDSERRK</sequence>
<feature type="transmembrane region" description="Helical" evidence="5">
    <location>
        <begin position="142"/>
        <end position="163"/>
    </location>
</feature>
<organism evidence="6 7">
    <name type="scientific">Dimargaris cristalligena</name>
    <dbReference type="NCBI Taxonomy" id="215637"/>
    <lineage>
        <taxon>Eukaryota</taxon>
        <taxon>Fungi</taxon>
        <taxon>Fungi incertae sedis</taxon>
        <taxon>Zoopagomycota</taxon>
        <taxon>Kickxellomycotina</taxon>
        <taxon>Dimargaritomycetes</taxon>
        <taxon>Dimargaritales</taxon>
        <taxon>Dimargaritaceae</taxon>
        <taxon>Dimargaris</taxon>
    </lineage>
</organism>
<keyword evidence="7" id="KW-1185">Reference proteome</keyword>
<dbReference type="GO" id="GO:0006890">
    <property type="term" value="P:retrograde vesicle-mediated transport, Golgi to endoplasmic reticulum"/>
    <property type="evidence" value="ECO:0007669"/>
    <property type="project" value="InterPro"/>
</dbReference>
<evidence type="ECO:0000256" key="2">
    <source>
        <dbReference type="ARBA" id="ARBA00022692"/>
    </source>
</evidence>
<dbReference type="STRING" id="215637.A0A4P9ZUW9"/>
<feature type="transmembrane region" description="Helical" evidence="5">
    <location>
        <begin position="115"/>
        <end position="136"/>
    </location>
</feature>
<evidence type="ECO:0000313" key="7">
    <source>
        <dbReference type="Proteomes" id="UP000268162"/>
    </source>
</evidence>
<feature type="transmembrane region" description="Helical" evidence="5">
    <location>
        <begin position="84"/>
        <end position="103"/>
    </location>
</feature>
<dbReference type="InterPro" id="IPR013861">
    <property type="entry name" value="TMEM115/Pdh1/Rbl19"/>
</dbReference>
<dbReference type="GO" id="GO:0005794">
    <property type="term" value="C:Golgi apparatus"/>
    <property type="evidence" value="ECO:0007669"/>
    <property type="project" value="TreeGrafter"/>
</dbReference>
<dbReference type="GO" id="GO:0016020">
    <property type="term" value="C:membrane"/>
    <property type="evidence" value="ECO:0007669"/>
    <property type="project" value="UniProtKB-SubCell"/>
</dbReference>
<dbReference type="SUPFAM" id="SSF144091">
    <property type="entry name" value="Rhomboid-like"/>
    <property type="match status" value="1"/>
</dbReference>
<evidence type="ECO:0000256" key="3">
    <source>
        <dbReference type="ARBA" id="ARBA00022989"/>
    </source>
</evidence>
<keyword evidence="4 5" id="KW-0472">Membrane</keyword>
<keyword evidence="2 5" id="KW-0812">Transmembrane</keyword>
<dbReference type="AlphaFoldDB" id="A0A4P9ZUW9"/>
<feature type="transmembrane region" description="Helical" evidence="5">
    <location>
        <begin position="207"/>
        <end position="224"/>
    </location>
</feature>
<evidence type="ECO:0000256" key="4">
    <source>
        <dbReference type="ARBA" id="ARBA00023136"/>
    </source>
</evidence>
<reference evidence="7" key="1">
    <citation type="journal article" date="2018" name="Nat. Microbiol.">
        <title>Leveraging single-cell genomics to expand the fungal tree of life.</title>
        <authorList>
            <person name="Ahrendt S.R."/>
            <person name="Quandt C.A."/>
            <person name="Ciobanu D."/>
            <person name="Clum A."/>
            <person name="Salamov A."/>
            <person name="Andreopoulos B."/>
            <person name="Cheng J.F."/>
            <person name="Woyke T."/>
            <person name="Pelin A."/>
            <person name="Henrissat B."/>
            <person name="Reynolds N.K."/>
            <person name="Benny G.L."/>
            <person name="Smith M.E."/>
            <person name="James T.Y."/>
            <person name="Grigoriev I.V."/>
        </authorList>
    </citation>
    <scope>NUCLEOTIDE SEQUENCE [LARGE SCALE GENOMIC DNA]</scope>
    <source>
        <strain evidence="7">RSA 468</strain>
    </source>
</reference>
<comment type="subcellular location">
    <subcellularLocation>
        <location evidence="1">Membrane</location>
        <topology evidence="1">Multi-pass membrane protein</topology>
    </subcellularLocation>
</comment>
<accession>A0A4P9ZUW9</accession>
<protein>
    <submittedName>
        <fullName evidence="6">Eukaryotic integral membrane protein-domain-containing protein</fullName>
    </submittedName>
</protein>
<dbReference type="Gene3D" id="1.20.1540.10">
    <property type="entry name" value="Rhomboid-like"/>
    <property type="match status" value="1"/>
</dbReference>
<dbReference type="FunFam" id="1.20.1540.10:FF:000004">
    <property type="entry name" value="Transmembrane protein 115"/>
    <property type="match status" value="1"/>
</dbReference>
<gene>
    <name evidence="6" type="ORF">BJ085DRAFT_15992</name>
</gene>
<evidence type="ECO:0000313" key="6">
    <source>
        <dbReference type="EMBL" id="RKP36612.1"/>
    </source>
</evidence>
<dbReference type="EMBL" id="ML002624">
    <property type="protein sequence ID" value="RKP36612.1"/>
    <property type="molecule type" value="Genomic_DNA"/>
</dbReference>
<dbReference type="InterPro" id="IPR035952">
    <property type="entry name" value="Rhomboid-like_sf"/>
</dbReference>
<name>A0A4P9ZUW9_9FUNG</name>
<dbReference type="PANTHER" id="PTHR13377:SF3">
    <property type="entry name" value="TRANSMEMBRANE PROTEIN 115"/>
    <property type="match status" value="1"/>
</dbReference>
<keyword evidence="3 5" id="KW-1133">Transmembrane helix</keyword>
<dbReference type="PANTHER" id="PTHR13377">
    <property type="entry name" value="PLACENTAL PROTEIN 6"/>
    <property type="match status" value="1"/>
</dbReference>
<dbReference type="Proteomes" id="UP000268162">
    <property type="component" value="Unassembled WGS sequence"/>
</dbReference>
<proteinExistence type="predicted"/>
<dbReference type="SMART" id="SM01160">
    <property type="entry name" value="DUF1751"/>
    <property type="match status" value="1"/>
</dbReference>
<evidence type="ECO:0000256" key="1">
    <source>
        <dbReference type="ARBA" id="ARBA00004141"/>
    </source>
</evidence>
<dbReference type="Pfam" id="PF08551">
    <property type="entry name" value="DUF1751"/>
    <property type="match status" value="1"/>
</dbReference>